<feature type="domain" description="Up-regulated during septation protein 1" evidence="3">
    <location>
        <begin position="62"/>
        <end position="171"/>
    </location>
</feature>
<dbReference type="OrthoDB" id="5569911at2759"/>
<evidence type="ECO:0000256" key="1">
    <source>
        <dbReference type="SAM" id="Coils"/>
    </source>
</evidence>
<keyword evidence="1" id="KW-0175">Coiled coil</keyword>
<dbReference type="Pfam" id="PF25078">
    <property type="entry name" value="DUF7801"/>
    <property type="match status" value="1"/>
</dbReference>
<feature type="region of interest" description="Disordered" evidence="2">
    <location>
        <begin position="1"/>
        <end position="30"/>
    </location>
</feature>
<sequence length="772" mass="88681">MPRPLSPRKKPAAANSSRDPGPLAQGLLASTVPPPARFNPINQSHVRSSSLFDIKDAMARNLLIQKALVDSKEYEILSLEEIDDLKNEYQILHTRTEALRRKLDIESKVRDAAVSLAKLHVKSKRNSAMAEDQILSANRKVDDVAAELWHLVRREDEVYKRILQHNAGILNAGMEEFEKDNNDIHGRRTSLGVFDAHHLYRAFDAPTTPKSTVFSNSASVNETVYLLEEKLRETNQQLKNLLGASPELTDDSSIVDDSSALDQAVLLQRHIKSLVSLHDAELRQIEDAESGRALILMDLWDKLPSARKFDPKKEAEEEEEVFSMTALIKRVDHCVATGEEYQAELKELDKQRKDELNDLCDKMDDMQSKYRNEIQRLESQIQDSEDVRNSLNHRVDQSIEELEKAIAKEQLLDTTVTQLNEKLEMAERELEATRNLENARDDEALIEERQRRIQLESEFLQKLQAKDQEILRLQEEYRRADNGHQQNLVSLQQKTKSQKQSMEQLEFQLSTIRDKMAGQEQRLRETEQELVAKTQEQMKAQGTIEEHENEIIRSKSEIVMLKAQMDEVHGSRQQRKAEAAHAARMAAQISADQAKEAELSMLRTTNRTLRSQVEELQNIPARSTTSKGPTDDEIALRNRCTMLQEELNGMLASFETLTKSQIEFETERLRLEHQNDLLLIERNDLENQLADEKVRNMGRRTGLNTPCDSPGTPNPGLTSLEKDTTSIAILRREFRKMVQQMRTEHQKVLKVELDERRRLEGLVRQLKGQQQT</sequence>
<feature type="domain" description="DUF7801" evidence="4">
    <location>
        <begin position="533"/>
        <end position="698"/>
    </location>
</feature>
<evidence type="ECO:0000259" key="4">
    <source>
        <dbReference type="Pfam" id="PF25078"/>
    </source>
</evidence>
<dbReference type="Proteomes" id="UP000186594">
    <property type="component" value="Unassembled WGS sequence"/>
</dbReference>
<dbReference type="Pfam" id="PF15456">
    <property type="entry name" value="Uds1"/>
    <property type="match status" value="1"/>
</dbReference>
<dbReference type="STRING" id="1198029.A0A1U7LR72"/>
<gene>
    <name evidence="5" type="ORF">NEOLI_002980</name>
</gene>
<dbReference type="InterPro" id="IPR056703">
    <property type="entry name" value="DUF7801"/>
</dbReference>
<keyword evidence="6" id="KW-1185">Reference proteome</keyword>
<reference evidence="5 6" key="1">
    <citation type="submission" date="2016-04" db="EMBL/GenBank/DDBJ databases">
        <title>Evolutionary innovation and constraint leading to complex multicellularity in the Ascomycota.</title>
        <authorList>
            <person name="Cisse O."/>
            <person name="Nguyen A."/>
            <person name="Hewitt D.A."/>
            <person name="Jedd G."/>
            <person name="Stajich J.E."/>
        </authorList>
    </citation>
    <scope>NUCLEOTIDE SEQUENCE [LARGE SCALE GENOMIC DNA]</scope>
    <source>
        <strain evidence="5 6">DAH-3</strain>
    </source>
</reference>
<proteinExistence type="predicted"/>
<accession>A0A1U7LR72</accession>
<dbReference type="AlphaFoldDB" id="A0A1U7LR72"/>
<organism evidence="5 6">
    <name type="scientific">Neolecta irregularis (strain DAH-3)</name>
    <dbReference type="NCBI Taxonomy" id="1198029"/>
    <lineage>
        <taxon>Eukaryota</taxon>
        <taxon>Fungi</taxon>
        <taxon>Dikarya</taxon>
        <taxon>Ascomycota</taxon>
        <taxon>Taphrinomycotina</taxon>
        <taxon>Neolectales</taxon>
        <taxon>Neolectaceae</taxon>
        <taxon>Neolecta</taxon>
    </lineage>
</organism>
<dbReference type="Gene3D" id="1.10.287.160">
    <property type="entry name" value="HR1 repeat"/>
    <property type="match status" value="1"/>
</dbReference>
<comment type="caution">
    <text evidence="5">The sequence shown here is derived from an EMBL/GenBank/DDBJ whole genome shotgun (WGS) entry which is preliminary data.</text>
</comment>
<evidence type="ECO:0000256" key="2">
    <source>
        <dbReference type="SAM" id="MobiDB-lite"/>
    </source>
</evidence>
<evidence type="ECO:0000313" key="5">
    <source>
        <dbReference type="EMBL" id="OLL25157.1"/>
    </source>
</evidence>
<dbReference type="OMA" id="IDDYEVM"/>
<feature type="coiled-coil region" evidence="1">
    <location>
        <begin position="668"/>
        <end position="695"/>
    </location>
</feature>
<dbReference type="InterPro" id="IPR029191">
    <property type="entry name" value="Uds1"/>
</dbReference>
<dbReference type="EMBL" id="LXFE01000487">
    <property type="protein sequence ID" value="OLL25157.1"/>
    <property type="molecule type" value="Genomic_DNA"/>
</dbReference>
<feature type="region of interest" description="Disordered" evidence="2">
    <location>
        <begin position="699"/>
        <end position="720"/>
    </location>
</feature>
<evidence type="ECO:0000313" key="6">
    <source>
        <dbReference type="Proteomes" id="UP000186594"/>
    </source>
</evidence>
<protein>
    <submittedName>
        <fullName evidence="5">Uncharacterized protein</fullName>
    </submittedName>
</protein>
<feature type="coiled-coil region" evidence="1">
    <location>
        <begin position="338"/>
        <end position="436"/>
    </location>
</feature>
<feature type="compositionally biased region" description="Basic residues" evidence="2">
    <location>
        <begin position="1"/>
        <end position="11"/>
    </location>
</feature>
<name>A0A1U7LR72_NEOID</name>
<feature type="coiled-coil region" evidence="1">
    <location>
        <begin position="463"/>
        <end position="564"/>
    </location>
</feature>
<evidence type="ECO:0000259" key="3">
    <source>
        <dbReference type="Pfam" id="PF15456"/>
    </source>
</evidence>